<name>A0A6I4SYB7_9SPHN</name>
<dbReference type="InterPro" id="IPR019691">
    <property type="entry name" value="DUF2585"/>
</dbReference>
<dbReference type="Pfam" id="PF10755">
    <property type="entry name" value="DUF2585"/>
    <property type="match status" value="1"/>
</dbReference>
<comment type="subcellular location">
    <subcellularLocation>
        <location evidence="5">Cell membrane</location>
        <topology evidence="5">Multi-pass membrane protein</topology>
    </subcellularLocation>
</comment>
<evidence type="ECO:0000256" key="4">
    <source>
        <dbReference type="ARBA" id="ARBA00023136"/>
    </source>
</evidence>
<comment type="caution">
    <text evidence="6">The sequence shown here is derived from an EMBL/GenBank/DDBJ whole genome shotgun (WGS) entry which is preliminary data.</text>
</comment>
<sequence>MNRLLPNSRAVFMTFALVVVAAAILLAMGRNPICECGTVKLWHGVVQSSENSQHISDWYSPSHFTHGLIMYFVAWLLWKKLRLFGGRPARWALPIAVFVEAAWEVVENTPMVIDRYRAVTVSFGYSGDSVVNSISDIGWMTIGFLVASRIPAKYSVALAVFLELLTLYTIRDNLTLNVVMLFWPIEAIRQWQAGG</sequence>
<evidence type="ECO:0000256" key="3">
    <source>
        <dbReference type="ARBA" id="ARBA00022989"/>
    </source>
</evidence>
<dbReference type="HAMAP" id="MF_01514">
    <property type="entry name" value="UPF0314"/>
    <property type="match status" value="1"/>
</dbReference>
<keyword evidence="2 5" id="KW-0812">Transmembrane</keyword>
<keyword evidence="4 5" id="KW-0472">Membrane</keyword>
<dbReference type="OrthoDB" id="9811954at2"/>
<evidence type="ECO:0000256" key="2">
    <source>
        <dbReference type="ARBA" id="ARBA00022692"/>
    </source>
</evidence>
<protein>
    <recommendedName>
        <fullName evidence="5">UPF0314 protein GRI89_11330</fullName>
    </recommendedName>
</protein>
<dbReference type="GO" id="GO:0005886">
    <property type="term" value="C:plasma membrane"/>
    <property type="evidence" value="ECO:0007669"/>
    <property type="project" value="UniProtKB-SubCell"/>
</dbReference>
<reference evidence="6 7" key="1">
    <citation type="submission" date="2019-12" db="EMBL/GenBank/DDBJ databases">
        <title>Genomic-based taxomic classification of the family Erythrobacteraceae.</title>
        <authorList>
            <person name="Xu L."/>
        </authorList>
    </citation>
    <scope>NUCLEOTIDE SEQUENCE [LARGE SCALE GENOMIC DNA]</scope>
    <source>
        <strain evidence="6 7">MCCC 1K01500</strain>
    </source>
</reference>
<dbReference type="NCBIfam" id="NF002099">
    <property type="entry name" value="PRK00944.1"/>
    <property type="match status" value="1"/>
</dbReference>
<gene>
    <name evidence="6" type="ORF">GRI89_11330</name>
</gene>
<dbReference type="EMBL" id="WTYM01000045">
    <property type="protein sequence ID" value="MXO60130.1"/>
    <property type="molecule type" value="Genomic_DNA"/>
</dbReference>
<dbReference type="AlphaFoldDB" id="A0A6I4SYB7"/>
<proteinExistence type="inferred from homology"/>
<evidence type="ECO:0000256" key="1">
    <source>
        <dbReference type="ARBA" id="ARBA00022475"/>
    </source>
</evidence>
<accession>A0A6I4SYB7</accession>
<keyword evidence="3 5" id="KW-1133">Transmembrane helix</keyword>
<evidence type="ECO:0000256" key="5">
    <source>
        <dbReference type="HAMAP-Rule" id="MF_01514"/>
    </source>
</evidence>
<comment type="similarity">
    <text evidence="5">Belongs to the UPF0314 family.</text>
</comment>
<dbReference type="RefSeq" id="WP_159795418.1">
    <property type="nucleotide sequence ID" value="NZ_WTYM01000045.1"/>
</dbReference>
<keyword evidence="1 5" id="KW-1003">Cell membrane</keyword>
<organism evidence="6 7">
    <name type="scientific">Croceibacterium salegens</name>
    <dbReference type="NCBI Taxonomy" id="1737568"/>
    <lineage>
        <taxon>Bacteria</taxon>
        <taxon>Pseudomonadati</taxon>
        <taxon>Pseudomonadota</taxon>
        <taxon>Alphaproteobacteria</taxon>
        <taxon>Sphingomonadales</taxon>
        <taxon>Erythrobacteraceae</taxon>
        <taxon>Croceibacterium</taxon>
    </lineage>
</organism>
<dbReference type="Proteomes" id="UP000433652">
    <property type="component" value="Unassembled WGS sequence"/>
</dbReference>
<evidence type="ECO:0000313" key="6">
    <source>
        <dbReference type="EMBL" id="MXO60130.1"/>
    </source>
</evidence>
<evidence type="ECO:0000313" key="7">
    <source>
        <dbReference type="Proteomes" id="UP000433652"/>
    </source>
</evidence>
<keyword evidence="7" id="KW-1185">Reference proteome</keyword>